<accession>A0A2S6HJL3</accession>
<gene>
    <name evidence="2" type="ORF">B0F87_10134</name>
</gene>
<name>A0A2S6HJL3_9GAMM</name>
<feature type="domain" description="Integrase catalytic" evidence="1">
    <location>
        <begin position="1"/>
        <end position="54"/>
    </location>
</feature>
<evidence type="ECO:0000259" key="1">
    <source>
        <dbReference type="Pfam" id="PF13683"/>
    </source>
</evidence>
<dbReference type="SUPFAM" id="SSF53098">
    <property type="entry name" value="Ribonuclease H-like"/>
    <property type="match status" value="1"/>
</dbReference>
<protein>
    <submittedName>
        <fullName evidence="2">Integrase-like protein</fullName>
    </submittedName>
</protein>
<dbReference type="InterPro" id="IPR001584">
    <property type="entry name" value="Integrase_cat-core"/>
</dbReference>
<organism evidence="2 3">
    <name type="scientific">Methylobacter tundripaludum</name>
    <dbReference type="NCBI Taxonomy" id="173365"/>
    <lineage>
        <taxon>Bacteria</taxon>
        <taxon>Pseudomonadati</taxon>
        <taxon>Pseudomonadota</taxon>
        <taxon>Gammaproteobacteria</taxon>
        <taxon>Methylococcales</taxon>
        <taxon>Methylococcaceae</taxon>
        <taxon>Methylobacter</taxon>
    </lineage>
</organism>
<comment type="caution">
    <text evidence="2">The sequence shown here is derived from an EMBL/GenBank/DDBJ whole genome shotgun (WGS) entry which is preliminary data.</text>
</comment>
<dbReference type="InterPro" id="IPR012337">
    <property type="entry name" value="RNaseH-like_sf"/>
</dbReference>
<dbReference type="AlphaFoldDB" id="A0A2S6HJL3"/>
<reference evidence="2 3" key="1">
    <citation type="submission" date="2018-02" db="EMBL/GenBank/DDBJ databases">
        <title>Subsurface microbial communities from deep shales in Ohio and West Virginia, USA.</title>
        <authorList>
            <person name="Wrighton K."/>
        </authorList>
    </citation>
    <scope>NUCLEOTIDE SEQUENCE [LARGE SCALE GENOMIC DNA]</scope>
    <source>
        <strain evidence="2 3">OWC-DMM</strain>
    </source>
</reference>
<sequence length="101" mass="11766">MDNIFVERLWRTVKYEDVYLKQHSNMPDLLMGLTQYFQFYNQERWHQALDYKTPDEVYKTARGGGAKIVDKFNGTAEISDLVPQNGDSTIQLECEQGSILN</sequence>
<evidence type="ECO:0000313" key="3">
    <source>
        <dbReference type="Proteomes" id="UP000240010"/>
    </source>
</evidence>
<dbReference type="GO" id="GO:0015074">
    <property type="term" value="P:DNA integration"/>
    <property type="evidence" value="ECO:0007669"/>
    <property type="project" value="InterPro"/>
</dbReference>
<dbReference type="EMBL" id="PTIZ01000001">
    <property type="protein sequence ID" value="PPK77656.1"/>
    <property type="molecule type" value="Genomic_DNA"/>
</dbReference>
<evidence type="ECO:0000313" key="2">
    <source>
        <dbReference type="EMBL" id="PPK77656.1"/>
    </source>
</evidence>
<dbReference type="Pfam" id="PF13683">
    <property type="entry name" value="rve_3"/>
    <property type="match status" value="1"/>
</dbReference>
<proteinExistence type="predicted"/>
<dbReference type="Proteomes" id="UP000240010">
    <property type="component" value="Unassembled WGS sequence"/>
</dbReference>